<organism evidence="1 2">
    <name type="scientific">Irpex rosettiformis</name>
    <dbReference type="NCBI Taxonomy" id="378272"/>
    <lineage>
        <taxon>Eukaryota</taxon>
        <taxon>Fungi</taxon>
        <taxon>Dikarya</taxon>
        <taxon>Basidiomycota</taxon>
        <taxon>Agaricomycotina</taxon>
        <taxon>Agaricomycetes</taxon>
        <taxon>Polyporales</taxon>
        <taxon>Irpicaceae</taxon>
        <taxon>Irpex</taxon>
    </lineage>
</organism>
<proteinExistence type="predicted"/>
<dbReference type="Proteomes" id="UP001055072">
    <property type="component" value="Unassembled WGS sequence"/>
</dbReference>
<evidence type="ECO:0000313" key="2">
    <source>
        <dbReference type="Proteomes" id="UP001055072"/>
    </source>
</evidence>
<evidence type="ECO:0000313" key="1">
    <source>
        <dbReference type="EMBL" id="KAI0094094.1"/>
    </source>
</evidence>
<dbReference type="EMBL" id="MU274901">
    <property type="protein sequence ID" value="KAI0094094.1"/>
    <property type="molecule type" value="Genomic_DNA"/>
</dbReference>
<sequence length="288" mass="31837">MATPTNLPHPLLQSPVLYVFHPSSNRIKWSIIKNSFKACGPVTQIGTGKSEVQGNPSRHMWTVSFISTYHAEMALATLQGQPFAYLNPPVTMVLSHSPTLEEAMPSNRLFPQYVKADPDFFLGEPVTAQLAFRYFRNAGPIASLRVDVDIGDQQRTVTIEYFKEEHAKKARQRKNNLHSKLRSRPKFTLTTYDPCSLHCSGFGPTFLHKNFVDTFVEFGDICGYSVNLALFSEPSPDHSRSAALKNIGQPSAHGIVTFASPICGKRSSISDCFPCSDNTLSCSSSSSD</sequence>
<comment type="caution">
    <text evidence="1">The sequence shown here is derived from an EMBL/GenBank/DDBJ whole genome shotgun (WGS) entry which is preliminary data.</text>
</comment>
<reference evidence="1" key="1">
    <citation type="journal article" date="2021" name="Environ. Microbiol.">
        <title>Gene family expansions and transcriptome signatures uncover fungal adaptations to wood decay.</title>
        <authorList>
            <person name="Hage H."/>
            <person name="Miyauchi S."/>
            <person name="Viragh M."/>
            <person name="Drula E."/>
            <person name="Min B."/>
            <person name="Chaduli D."/>
            <person name="Navarro D."/>
            <person name="Favel A."/>
            <person name="Norest M."/>
            <person name="Lesage-Meessen L."/>
            <person name="Balint B."/>
            <person name="Merenyi Z."/>
            <person name="de Eugenio L."/>
            <person name="Morin E."/>
            <person name="Martinez A.T."/>
            <person name="Baldrian P."/>
            <person name="Stursova M."/>
            <person name="Martinez M.J."/>
            <person name="Novotny C."/>
            <person name="Magnuson J.K."/>
            <person name="Spatafora J.W."/>
            <person name="Maurice S."/>
            <person name="Pangilinan J."/>
            <person name="Andreopoulos W."/>
            <person name="LaButti K."/>
            <person name="Hundley H."/>
            <person name="Na H."/>
            <person name="Kuo A."/>
            <person name="Barry K."/>
            <person name="Lipzen A."/>
            <person name="Henrissat B."/>
            <person name="Riley R."/>
            <person name="Ahrendt S."/>
            <person name="Nagy L.G."/>
            <person name="Grigoriev I.V."/>
            <person name="Martin F."/>
            <person name="Rosso M.N."/>
        </authorList>
    </citation>
    <scope>NUCLEOTIDE SEQUENCE</scope>
    <source>
        <strain evidence="1">CBS 384.51</strain>
    </source>
</reference>
<name>A0ACB8UIM1_9APHY</name>
<accession>A0ACB8UIM1</accession>
<protein>
    <submittedName>
        <fullName evidence="1">Uncharacterized protein</fullName>
    </submittedName>
</protein>
<gene>
    <name evidence="1" type="ORF">BDY19DRAFT_920801</name>
</gene>
<keyword evidence="2" id="KW-1185">Reference proteome</keyword>